<dbReference type="InterPro" id="IPR002347">
    <property type="entry name" value="SDR_fam"/>
</dbReference>
<keyword evidence="10" id="KW-1278">Translocase</keyword>
<dbReference type="GO" id="GO:0046872">
    <property type="term" value="F:metal ion binding"/>
    <property type="evidence" value="ECO:0007669"/>
    <property type="project" value="UniProtKB-KW"/>
</dbReference>
<dbReference type="InterPro" id="IPR023298">
    <property type="entry name" value="ATPase_P-typ_TM_dom_sf"/>
</dbReference>
<evidence type="ECO:0000313" key="17">
    <source>
        <dbReference type="EMBL" id="CAF1065097.1"/>
    </source>
</evidence>
<dbReference type="Pfam" id="PF00106">
    <property type="entry name" value="adh_short"/>
    <property type="match status" value="1"/>
</dbReference>
<dbReference type="FunFam" id="1.20.1110.10:FF:000065">
    <property type="entry name" value="Sarcoplasmic/endoplasmic reticulum calcium ATPase 1"/>
    <property type="match status" value="1"/>
</dbReference>
<dbReference type="InterPro" id="IPR004014">
    <property type="entry name" value="ATPase_P-typ_cation-transptr_N"/>
</dbReference>
<feature type="coiled-coil region" evidence="14">
    <location>
        <begin position="252"/>
        <end position="279"/>
    </location>
</feature>
<dbReference type="InterPro" id="IPR059000">
    <property type="entry name" value="ATPase_P-type_domA"/>
</dbReference>
<evidence type="ECO:0000256" key="8">
    <source>
        <dbReference type="ARBA" id="ARBA00022840"/>
    </source>
</evidence>
<dbReference type="PANTHER" id="PTHR42861">
    <property type="entry name" value="CALCIUM-TRANSPORTING ATPASE"/>
    <property type="match status" value="1"/>
</dbReference>
<dbReference type="AlphaFoldDB" id="A0A814LFM4"/>
<dbReference type="InterPro" id="IPR036291">
    <property type="entry name" value="NAD(P)-bd_dom_sf"/>
</dbReference>
<dbReference type="SUPFAM" id="SSF81660">
    <property type="entry name" value="Metal cation-transporting ATPase, ATP-binding domain N"/>
    <property type="match status" value="1"/>
</dbReference>
<evidence type="ECO:0000256" key="3">
    <source>
        <dbReference type="ARBA" id="ARBA00022553"/>
    </source>
</evidence>
<dbReference type="GO" id="GO:0016887">
    <property type="term" value="F:ATP hydrolysis activity"/>
    <property type="evidence" value="ECO:0007669"/>
    <property type="project" value="InterPro"/>
</dbReference>
<dbReference type="Gene3D" id="3.40.1110.10">
    <property type="entry name" value="Calcium-transporting ATPase, cytoplasmic domain N"/>
    <property type="match status" value="1"/>
</dbReference>
<keyword evidence="8" id="KW-0067">ATP-binding</keyword>
<evidence type="ECO:0000256" key="4">
    <source>
        <dbReference type="ARBA" id="ARBA00022692"/>
    </source>
</evidence>
<keyword evidence="5" id="KW-0479">Metal-binding</keyword>
<dbReference type="InterPro" id="IPR008250">
    <property type="entry name" value="ATPase_P-typ_transduc_dom_A_sf"/>
</dbReference>
<evidence type="ECO:0000256" key="7">
    <source>
        <dbReference type="ARBA" id="ARBA00022824"/>
    </source>
</evidence>
<keyword evidence="4 15" id="KW-0812">Transmembrane</keyword>
<dbReference type="PRINTS" id="PR00081">
    <property type="entry name" value="GDHRDH"/>
</dbReference>
<accession>A0A814LFM4</accession>
<evidence type="ECO:0000313" key="18">
    <source>
        <dbReference type="Proteomes" id="UP000663860"/>
    </source>
</evidence>
<dbReference type="EC" id="7.2.2.10" evidence="2"/>
<dbReference type="PRINTS" id="PR00080">
    <property type="entry name" value="SDRFAMILY"/>
</dbReference>
<dbReference type="InterPro" id="IPR020904">
    <property type="entry name" value="Sc_DH/Rdtase_CS"/>
</dbReference>
<feature type="transmembrane region" description="Helical" evidence="15">
    <location>
        <begin position="76"/>
        <end position="94"/>
    </location>
</feature>
<dbReference type="Gene3D" id="3.40.50.1000">
    <property type="entry name" value="HAD superfamily/HAD-like"/>
    <property type="match status" value="1"/>
</dbReference>
<evidence type="ECO:0000256" key="5">
    <source>
        <dbReference type="ARBA" id="ARBA00022723"/>
    </source>
</evidence>
<dbReference type="Pfam" id="PF00690">
    <property type="entry name" value="Cation_ATPase_N"/>
    <property type="match status" value="1"/>
</dbReference>
<feature type="transmembrane region" description="Helical" evidence="15">
    <location>
        <begin position="312"/>
        <end position="341"/>
    </location>
</feature>
<keyword evidence="7" id="KW-0256">Endoplasmic reticulum</keyword>
<evidence type="ECO:0000256" key="12">
    <source>
        <dbReference type="ARBA" id="ARBA00023002"/>
    </source>
</evidence>
<dbReference type="FunFam" id="3.40.1110.10:FF:000003">
    <property type="entry name" value="Calcium-transporting ATPase"/>
    <property type="match status" value="1"/>
</dbReference>
<dbReference type="Gene3D" id="1.20.1110.10">
    <property type="entry name" value="Calcium-transporting ATPase, transmembrane domain"/>
    <property type="match status" value="1"/>
</dbReference>
<evidence type="ECO:0000256" key="9">
    <source>
        <dbReference type="ARBA" id="ARBA00022842"/>
    </source>
</evidence>
<dbReference type="GO" id="GO:0005388">
    <property type="term" value="F:P-type calcium transporter activity"/>
    <property type="evidence" value="ECO:0007669"/>
    <property type="project" value="UniProtKB-EC"/>
</dbReference>
<evidence type="ECO:0000256" key="13">
    <source>
        <dbReference type="ARBA" id="ARBA00023136"/>
    </source>
</evidence>
<keyword evidence="11 15" id="KW-1133">Transmembrane helix</keyword>
<evidence type="ECO:0000256" key="1">
    <source>
        <dbReference type="ARBA" id="ARBA00004477"/>
    </source>
</evidence>
<dbReference type="SUPFAM" id="SSF51735">
    <property type="entry name" value="NAD(P)-binding Rossmann-fold domains"/>
    <property type="match status" value="1"/>
</dbReference>
<dbReference type="SMART" id="SM00831">
    <property type="entry name" value="Cation_ATPase_N"/>
    <property type="match status" value="1"/>
</dbReference>
<evidence type="ECO:0000256" key="6">
    <source>
        <dbReference type="ARBA" id="ARBA00022741"/>
    </source>
</evidence>
<dbReference type="InterPro" id="IPR023214">
    <property type="entry name" value="HAD_sf"/>
</dbReference>
<dbReference type="Pfam" id="PF00122">
    <property type="entry name" value="E1-E2_ATPase"/>
    <property type="match status" value="1"/>
</dbReference>
<dbReference type="InterPro" id="IPR018303">
    <property type="entry name" value="ATPase_P-typ_P_site"/>
</dbReference>
<protein>
    <recommendedName>
        <fullName evidence="2">P-type Ca(2+) transporter</fullName>
        <ecNumber evidence="2">7.2.2.10</ecNumber>
    </recommendedName>
</protein>
<evidence type="ECO:0000256" key="10">
    <source>
        <dbReference type="ARBA" id="ARBA00022967"/>
    </source>
</evidence>
<dbReference type="SUPFAM" id="SSF81665">
    <property type="entry name" value="Calcium ATPase, transmembrane domain M"/>
    <property type="match status" value="1"/>
</dbReference>
<evidence type="ECO:0000256" key="2">
    <source>
        <dbReference type="ARBA" id="ARBA00012790"/>
    </source>
</evidence>
<feature type="transmembrane region" description="Helical" evidence="15">
    <location>
        <begin position="280"/>
        <end position="300"/>
    </location>
</feature>
<keyword evidence="14" id="KW-0175">Coiled coil</keyword>
<evidence type="ECO:0000259" key="16">
    <source>
        <dbReference type="SMART" id="SM00831"/>
    </source>
</evidence>
<evidence type="ECO:0000256" key="14">
    <source>
        <dbReference type="SAM" id="Coils"/>
    </source>
</evidence>
<dbReference type="InterPro" id="IPR001757">
    <property type="entry name" value="P_typ_ATPase"/>
</dbReference>
<dbReference type="SUPFAM" id="SSF81653">
    <property type="entry name" value="Calcium ATPase, transduction domain A"/>
    <property type="match status" value="1"/>
</dbReference>
<comment type="caution">
    <text evidence="17">The sequence shown here is derived from an EMBL/GenBank/DDBJ whole genome shotgun (WGS) entry which is preliminary data.</text>
</comment>
<keyword evidence="12" id="KW-0560">Oxidoreductase</keyword>
<comment type="subcellular location">
    <subcellularLocation>
        <location evidence="1">Endoplasmic reticulum membrane</location>
        <topology evidence="1">Multi-pass membrane protein</topology>
    </subcellularLocation>
</comment>
<keyword evidence="3" id="KW-0597">Phosphoprotein</keyword>
<feature type="domain" description="Cation-transporting P-type ATPase N-terminal" evidence="16">
    <location>
        <begin position="19"/>
        <end position="93"/>
    </location>
</feature>
<feature type="transmembrane region" description="Helical" evidence="15">
    <location>
        <begin position="106"/>
        <end position="126"/>
    </location>
</feature>
<dbReference type="NCBIfam" id="TIGR01494">
    <property type="entry name" value="ATPase_P-type"/>
    <property type="match status" value="1"/>
</dbReference>
<name>A0A814LFM4_9BILA</name>
<keyword evidence="6" id="KW-0547">Nucleotide-binding</keyword>
<evidence type="ECO:0000256" key="15">
    <source>
        <dbReference type="SAM" id="Phobius"/>
    </source>
</evidence>
<dbReference type="EMBL" id="CAJNOE010000224">
    <property type="protein sequence ID" value="CAF1065097.1"/>
    <property type="molecule type" value="Genomic_DNA"/>
</dbReference>
<dbReference type="Gene3D" id="2.70.150.10">
    <property type="entry name" value="Calcium-transporting ATPase, cytoplasmic transduction domain A"/>
    <property type="match status" value="1"/>
</dbReference>
<proteinExistence type="predicted"/>
<dbReference type="PROSITE" id="PS00061">
    <property type="entry name" value="ADH_SHORT"/>
    <property type="match status" value="1"/>
</dbReference>
<dbReference type="GO" id="GO:0016491">
    <property type="term" value="F:oxidoreductase activity"/>
    <property type="evidence" value="ECO:0007669"/>
    <property type="project" value="UniProtKB-KW"/>
</dbReference>
<sequence length="750" mass="83176">MHKSGVTRRMSVSQIAIEHPWAKTKEDVAAFYTVEEAKGLSEERVKRDFEKYGPNELPAEEGKALWKLILEQFDDLLVKILLAAACISFVLALFEEQKEDESLVTAFVEPIVILLILIANATVGVWQERNAESAIEALKEYEPEIAKVVRQNRLGQIQRIKARELVPGDVVEVAVGDKVPADIRITTIHSTTLRIDQALLTGESVSIIKHTDAIPDPRAVNQDKKNILFSGTNVAAGKCRGIVIGTGLHTEIGKIREEMAEAEEEKTPLQQKLDEFGEQLSKVITVICIAVWAINIGHFNDPVHGGSWFRGAIYYFKIAVALAVAAIPEGLPAVITTCLALGTRRMAKKNAIVRSLPSVETLGCTSVICSDKTGTLTTNQMSVCRMFIFNKATGKDIQIDQFEITGSTYEPKGDIIFEGAKYNCTDRSGLVELAECAALCNDSALDYNETKKIFEKVGEATETALTVLVEKMNVFNTNKSQLSPHEQAMASNTVIRQKYRKDFTLEFSRDRKSMSTYVTPTAQGASEKTNSLHALVNNAGIGKGGFIEWTPMETYRQTMDVNFFGHVAMTKKFLPLLTSRRGSRIVNLCSSAGFLAPPGLSAYNASKFALEAFSDTLRREMHGWGLHVSIIEPGYMRTPIIDGLDHRYQELWSGVDEDTKARWGNEYFNSYLDVLKKDFFLLNAENPAKVVKALRHAVTNTCPRLRYRPGWQSSLVLFPLSMLPAWIADVIVAKKRGGTISPAGIMEQIE</sequence>
<keyword evidence="9" id="KW-0460">Magnesium</keyword>
<keyword evidence="13 15" id="KW-0472">Membrane</keyword>
<dbReference type="FunFam" id="2.70.150.10:FF:000143">
    <property type="entry name" value="Calcium-transporting ATPase"/>
    <property type="match status" value="1"/>
</dbReference>
<dbReference type="GO" id="GO:0005789">
    <property type="term" value="C:endoplasmic reticulum membrane"/>
    <property type="evidence" value="ECO:0007669"/>
    <property type="project" value="UniProtKB-SubCell"/>
</dbReference>
<evidence type="ECO:0000256" key="11">
    <source>
        <dbReference type="ARBA" id="ARBA00022989"/>
    </source>
</evidence>
<gene>
    <name evidence="17" type="ORF">IZO911_LOCUS21098</name>
</gene>
<dbReference type="PROSITE" id="PS00154">
    <property type="entry name" value="ATPASE_E1_E2"/>
    <property type="match status" value="1"/>
</dbReference>
<dbReference type="GO" id="GO:0005524">
    <property type="term" value="F:ATP binding"/>
    <property type="evidence" value="ECO:0007669"/>
    <property type="project" value="UniProtKB-KW"/>
</dbReference>
<organism evidence="17 18">
    <name type="scientific">Adineta steineri</name>
    <dbReference type="NCBI Taxonomy" id="433720"/>
    <lineage>
        <taxon>Eukaryota</taxon>
        <taxon>Metazoa</taxon>
        <taxon>Spiralia</taxon>
        <taxon>Gnathifera</taxon>
        <taxon>Rotifera</taxon>
        <taxon>Eurotatoria</taxon>
        <taxon>Bdelloidea</taxon>
        <taxon>Adinetida</taxon>
        <taxon>Adinetidae</taxon>
        <taxon>Adineta</taxon>
    </lineage>
</organism>
<dbReference type="InterPro" id="IPR023299">
    <property type="entry name" value="ATPase_P-typ_cyto_dom_N"/>
</dbReference>
<dbReference type="Proteomes" id="UP000663860">
    <property type="component" value="Unassembled WGS sequence"/>
</dbReference>
<reference evidence="17" key="1">
    <citation type="submission" date="2021-02" db="EMBL/GenBank/DDBJ databases">
        <authorList>
            <person name="Nowell W R."/>
        </authorList>
    </citation>
    <scope>NUCLEOTIDE SEQUENCE</scope>
</reference>